<dbReference type="SUPFAM" id="SSF58104">
    <property type="entry name" value="Methyl-accepting chemotaxis protein (MCP) signaling domain"/>
    <property type="match status" value="1"/>
</dbReference>
<dbReference type="FunFam" id="1.10.287.950:FF:000001">
    <property type="entry name" value="Methyl-accepting chemotaxis sensory transducer"/>
    <property type="match status" value="1"/>
</dbReference>
<evidence type="ECO:0000313" key="12">
    <source>
        <dbReference type="Proteomes" id="UP000004349"/>
    </source>
</evidence>
<evidence type="ECO:0000313" key="11">
    <source>
        <dbReference type="EMBL" id="EGU32729.1"/>
    </source>
</evidence>
<feature type="domain" description="HAMP" evidence="10">
    <location>
        <begin position="227"/>
        <end position="281"/>
    </location>
</feature>
<evidence type="ECO:0000256" key="5">
    <source>
        <dbReference type="ARBA" id="ARBA00023224"/>
    </source>
</evidence>
<evidence type="ECO:0000256" key="7">
    <source>
        <dbReference type="PROSITE-ProRule" id="PRU00284"/>
    </source>
</evidence>
<proteinExistence type="inferred from homology"/>
<evidence type="ECO:0000259" key="9">
    <source>
        <dbReference type="PROSITE" id="PS50111"/>
    </source>
</evidence>
<evidence type="ECO:0000256" key="6">
    <source>
        <dbReference type="ARBA" id="ARBA00029447"/>
    </source>
</evidence>
<name>F9RRP9_9VIBR</name>
<dbReference type="SMART" id="SM00304">
    <property type="entry name" value="HAMP"/>
    <property type="match status" value="1"/>
</dbReference>
<dbReference type="InterPro" id="IPR003660">
    <property type="entry name" value="HAMP_dom"/>
</dbReference>
<comment type="subcellular location">
    <subcellularLocation>
        <location evidence="1">Membrane</location>
        <topology evidence="1">Multi-pass membrane protein</topology>
    </subcellularLocation>
</comment>
<gene>
    <name evidence="11" type="ORF">VIS19158_16771</name>
</gene>
<dbReference type="PANTHER" id="PTHR32089">
    <property type="entry name" value="METHYL-ACCEPTING CHEMOTAXIS PROTEIN MCPB"/>
    <property type="match status" value="1"/>
</dbReference>
<dbReference type="Pfam" id="PF00015">
    <property type="entry name" value="MCPsignal"/>
    <property type="match status" value="1"/>
</dbReference>
<evidence type="ECO:0000256" key="2">
    <source>
        <dbReference type="ARBA" id="ARBA00022692"/>
    </source>
</evidence>
<evidence type="ECO:0000256" key="1">
    <source>
        <dbReference type="ARBA" id="ARBA00004141"/>
    </source>
</evidence>
<keyword evidence="2 8" id="KW-0812">Transmembrane</keyword>
<keyword evidence="3 8" id="KW-1133">Transmembrane helix</keyword>
<evidence type="ECO:0000256" key="4">
    <source>
        <dbReference type="ARBA" id="ARBA00023136"/>
    </source>
</evidence>
<dbReference type="Gene3D" id="6.10.340.10">
    <property type="match status" value="1"/>
</dbReference>
<dbReference type="EMBL" id="AFWE01000182">
    <property type="protein sequence ID" value="EGU32729.1"/>
    <property type="molecule type" value="Genomic_DNA"/>
</dbReference>
<keyword evidence="4 8" id="KW-0472">Membrane</keyword>
<comment type="caution">
    <text evidence="11">The sequence shown here is derived from an EMBL/GenBank/DDBJ whole genome shotgun (WGS) entry which is preliminary data.</text>
</comment>
<dbReference type="CDD" id="cd06225">
    <property type="entry name" value="HAMP"/>
    <property type="match status" value="1"/>
</dbReference>
<feature type="transmembrane region" description="Helical" evidence="8">
    <location>
        <begin position="205"/>
        <end position="230"/>
    </location>
</feature>
<organism evidence="11 12">
    <name type="scientific">Vibrio scophthalmi LMG 19158</name>
    <dbReference type="NCBI Taxonomy" id="870967"/>
    <lineage>
        <taxon>Bacteria</taxon>
        <taxon>Pseudomonadati</taxon>
        <taxon>Pseudomonadota</taxon>
        <taxon>Gammaproteobacteria</taxon>
        <taxon>Vibrionales</taxon>
        <taxon>Vibrionaceae</taxon>
        <taxon>Vibrio</taxon>
    </lineage>
</organism>
<dbReference type="GO" id="GO:0006935">
    <property type="term" value="P:chemotaxis"/>
    <property type="evidence" value="ECO:0007669"/>
    <property type="project" value="UniProtKB-ARBA"/>
</dbReference>
<dbReference type="PANTHER" id="PTHR32089:SF119">
    <property type="entry name" value="METHYL-ACCEPTING CHEMOTAXIS PROTEIN CTPL"/>
    <property type="match status" value="1"/>
</dbReference>
<dbReference type="AlphaFoldDB" id="F9RRP9"/>
<keyword evidence="5 7" id="KW-0807">Transducer</keyword>
<dbReference type="GO" id="GO:0007165">
    <property type="term" value="P:signal transduction"/>
    <property type="evidence" value="ECO:0007669"/>
    <property type="project" value="UniProtKB-KW"/>
</dbReference>
<dbReference type="Proteomes" id="UP000004349">
    <property type="component" value="Unassembled WGS sequence"/>
</dbReference>
<feature type="domain" description="Methyl-accepting transducer" evidence="9">
    <location>
        <begin position="286"/>
        <end position="522"/>
    </location>
</feature>
<sequence length="558" mass="60844">MHAHAHFIKGQKMLRNLTVKQKITLPLIGIIALFTASSVFNVTISHQQSKLTDDLNRVIMPTLFTIEDAYRDLYQATSAIQGIALAENNQEAIDFNRFEYEDNAYKAIPRMEKIHQVVDEGILPLSSAKEIDKLVELGNQWLSSYEALLANPQSDWIPIYQKNKQLYEEQFVAARKQLNVVKDQVDAKKVEIQNDVNIAAEKGELWLQLGTLVVILLAIATCLVLIRAIVRPIEDIQLAMREIASGEGDLNQTIESKSNDEIGQLAKSFNQFVSKIRATIQQVVTTNSSVRTELSGLVAISQTIASQTTQQQQESELVSTAVSEMQATSGVVSDNANEAANASQNANLEVQSTNQTLDKTVSSIRDLAADIEKASGVIHDLDADVGNIASVLDVIRGIAEQTNLLALNAAIEAARAGEQGRGFAVVADEVRSLASRTQQSTGEIHNMIEKLQQGAQQAVSVMESSRHSSESTIESAGQASQSLQAILTAISSMSDMNTHIAAAAVQQSEVSEQVTENIVRIATNSSEVVDIVGQAEHKIDSLNQQCEQLDQLVAQFKC</sequence>
<comment type="similarity">
    <text evidence="6">Belongs to the methyl-accepting chemotaxis (MCP) protein family.</text>
</comment>
<dbReference type="eggNOG" id="COG0840">
    <property type="taxonomic scope" value="Bacteria"/>
</dbReference>
<dbReference type="PROSITE" id="PS50111">
    <property type="entry name" value="CHEMOTAXIS_TRANSDUC_2"/>
    <property type="match status" value="1"/>
</dbReference>
<evidence type="ECO:0000256" key="3">
    <source>
        <dbReference type="ARBA" id="ARBA00022989"/>
    </source>
</evidence>
<protein>
    <submittedName>
        <fullName evidence="11">Methyl-accepting chemotaxis protein</fullName>
    </submittedName>
</protein>
<dbReference type="SMART" id="SM00283">
    <property type="entry name" value="MA"/>
    <property type="match status" value="1"/>
</dbReference>
<dbReference type="Gene3D" id="1.10.287.950">
    <property type="entry name" value="Methyl-accepting chemotaxis protein"/>
    <property type="match status" value="1"/>
</dbReference>
<evidence type="ECO:0000259" key="10">
    <source>
        <dbReference type="PROSITE" id="PS50885"/>
    </source>
</evidence>
<reference evidence="11 12" key="1">
    <citation type="journal article" date="2012" name="Int. J. Syst. Evol. Microbiol.">
        <title>Vibrio caribbeanicus sp. nov., isolated from the marine sponge Scleritoderma cyanea.</title>
        <authorList>
            <person name="Hoffmann M."/>
            <person name="Monday S.R."/>
            <person name="Allard M.W."/>
            <person name="Strain E.A."/>
            <person name="Whittaker P."/>
            <person name="Naum M."/>
            <person name="McCarthy P.J."/>
            <person name="Lopez J.V."/>
            <person name="Fischer M."/>
            <person name="Brown E.W."/>
        </authorList>
    </citation>
    <scope>NUCLEOTIDE SEQUENCE [LARGE SCALE GENOMIC DNA]</scope>
    <source>
        <strain evidence="11 12">LMG 19158</strain>
    </source>
</reference>
<dbReference type="InterPro" id="IPR004089">
    <property type="entry name" value="MCPsignal_dom"/>
</dbReference>
<dbReference type="GO" id="GO:0016020">
    <property type="term" value="C:membrane"/>
    <property type="evidence" value="ECO:0007669"/>
    <property type="project" value="UniProtKB-SubCell"/>
</dbReference>
<evidence type="ECO:0000256" key="8">
    <source>
        <dbReference type="SAM" id="Phobius"/>
    </source>
</evidence>
<dbReference type="PROSITE" id="PS50885">
    <property type="entry name" value="HAMP"/>
    <property type="match status" value="1"/>
</dbReference>
<dbReference type="Pfam" id="PF00672">
    <property type="entry name" value="HAMP"/>
    <property type="match status" value="1"/>
</dbReference>
<dbReference type="CDD" id="cd11386">
    <property type="entry name" value="MCP_signal"/>
    <property type="match status" value="1"/>
</dbReference>
<accession>F9RRP9</accession>